<gene>
    <name evidence="2" type="ORF">EF294_10850</name>
</gene>
<dbReference type="PANTHER" id="PTHR47505">
    <property type="entry name" value="DNA UTILIZATION PROTEIN YHGH"/>
    <property type="match status" value="1"/>
</dbReference>
<dbReference type="SUPFAM" id="SSF53271">
    <property type="entry name" value="PRTase-like"/>
    <property type="match status" value="1"/>
</dbReference>
<evidence type="ECO:0000256" key="1">
    <source>
        <dbReference type="ARBA" id="ARBA00008007"/>
    </source>
</evidence>
<dbReference type="InterPro" id="IPR029057">
    <property type="entry name" value="PRTase-like"/>
</dbReference>
<evidence type="ECO:0000313" key="3">
    <source>
        <dbReference type="Proteomes" id="UP000267536"/>
    </source>
</evidence>
<dbReference type="PANTHER" id="PTHR47505:SF1">
    <property type="entry name" value="DNA UTILIZATION PROTEIN YHGH"/>
    <property type="match status" value="1"/>
</dbReference>
<evidence type="ECO:0000313" key="2">
    <source>
        <dbReference type="EMBL" id="RPA61127.1"/>
    </source>
</evidence>
<dbReference type="EMBL" id="RKMH01000007">
    <property type="protein sequence ID" value="RPA61127.1"/>
    <property type="molecule type" value="Genomic_DNA"/>
</dbReference>
<dbReference type="OrthoDB" id="5244859at2"/>
<dbReference type="InterPro" id="IPR000836">
    <property type="entry name" value="PRTase_dom"/>
</dbReference>
<reference evidence="2 3" key="1">
    <citation type="submission" date="2018-11" db="EMBL/GenBank/DDBJ databases">
        <title>Draft genome sequence of Gordonia sp. RS15-1S isolated from rice stems.</title>
        <authorList>
            <person name="Muangham S."/>
        </authorList>
    </citation>
    <scope>NUCLEOTIDE SEQUENCE [LARGE SCALE GENOMIC DNA]</scope>
    <source>
        <strain evidence="2 3">RS15-1S</strain>
    </source>
</reference>
<dbReference type="RefSeq" id="WP_123929629.1">
    <property type="nucleotide sequence ID" value="NZ_JBPSDP010000006.1"/>
</dbReference>
<sequence length="226" mass="23605">MSVLAVGMRRVGVEGADLVLPRTCGGCGRPGCDWCPDCAARIADAPIELHPRVAIGIPVWSVGRYRGPLRASIIAMKEQGRRDLVTPLGRALADSLITLARWGEMPDAARLHLIPAPTRPLAARRRGGDPVTAIAGVAAGRLGTRARVRPLLTTAMTTRDSSGLDARERRANLRGSVRIRAGARCPPGAAILVDDVLTTGATAAESVQVCRRHGIGIGAVVVLAGA</sequence>
<accession>A0A3N4GID1</accession>
<organism evidence="2 3">
    <name type="scientific">Gordonia oryzae</name>
    <dbReference type="NCBI Taxonomy" id="2487349"/>
    <lineage>
        <taxon>Bacteria</taxon>
        <taxon>Bacillati</taxon>
        <taxon>Actinomycetota</taxon>
        <taxon>Actinomycetes</taxon>
        <taxon>Mycobacteriales</taxon>
        <taxon>Gordoniaceae</taxon>
        <taxon>Gordonia</taxon>
    </lineage>
</organism>
<comment type="similarity">
    <text evidence="1">Belongs to the ComF/GntX family.</text>
</comment>
<dbReference type="Gene3D" id="3.40.50.2020">
    <property type="match status" value="1"/>
</dbReference>
<name>A0A3N4GID1_9ACTN</name>
<comment type="caution">
    <text evidence="2">The sequence shown here is derived from an EMBL/GenBank/DDBJ whole genome shotgun (WGS) entry which is preliminary data.</text>
</comment>
<dbReference type="InterPro" id="IPR051910">
    <property type="entry name" value="ComF/GntX_DNA_util-trans"/>
</dbReference>
<dbReference type="CDD" id="cd06223">
    <property type="entry name" value="PRTases_typeI"/>
    <property type="match status" value="1"/>
</dbReference>
<dbReference type="Proteomes" id="UP000267536">
    <property type="component" value="Unassembled WGS sequence"/>
</dbReference>
<protein>
    <submittedName>
        <fullName evidence="2">ComF family protein</fullName>
    </submittedName>
</protein>
<proteinExistence type="inferred from homology"/>
<dbReference type="AlphaFoldDB" id="A0A3N4GID1"/>
<keyword evidence="3" id="KW-1185">Reference proteome</keyword>